<dbReference type="PROSITE" id="PS00061">
    <property type="entry name" value="ADH_SHORT"/>
    <property type="match status" value="1"/>
</dbReference>
<reference evidence="4 5" key="1">
    <citation type="submission" date="2020-07" db="EMBL/GenBank/DDBJ databases">
        <title>Streptomyces isolated from Indian soil.</title>
        <authorList>
            <person name="Mandal S."/>
            <person name="Maiti P.K."/>
        </authorList>
    </citation>
    <scope>NUCLEOTIDE SEQUENCE [LARGE SCALE GENOMIC DNA]</scope>
    <source>
        <strain evidence="4 5">PSKA54</strain>
    </source>
</reference>
<dbReference type="InterPro" id="IPR036291">
    <property type="entry name" value="NAD(P)-bd_dom_sf"/>
</dbReference>
<comment type="caution">
    <text evidence="4">The sequence shown here is derived from an EMBL/GenBank/DDBJ whole genome shotgun (WGS) entry which is preliminary data.</text>
</comment>
<evidence type="ECO:0000256" key="1">
    <source>
        <dbReference type="ARBA" id="ARBA00006484"/>
    </source>
</evidence>
<dbReference type="PRINTS" id="PR00080">
    <property type="entry name" value="SDRFAMILY"/>
</dbReference>
<dbReference type="Proteomes" id="UP000586976">
    <property type="component" value="Unassembled WGS sequence"/>
</dbReference>
<dbReference type="PRINTS" id="PR00081">
    <property type="entry name" value="GDHRDH"/>
</dbReference>
<evidence type="ECO:0000256" key="3">
    <source>
        <dbReference type="SAM" id="MobiDB-lite"/>
    </source>
</evidence>
<dbReference type="InterPro" id="IPR020904">
    <property type="entry name" value="Sc_DH/Rdtase_CS"/>
</dbReference>
<dbReference type="InterPro" id="IPR002347">
    <property type="entry name" value="SDR_fam"/>
</dbReference>
<accession>A0A7W2D2J3</accession>
<evidence type="ECO:0000313" key="5">
    <source>
        <dbReference type="Proteomes" id="UP000586976"/>
    </source>
</evidence>
<sequence>MADSPLATDRVRRRLEGKVAVVTGAGSGIGRAAAVLFAEEGAKVVCADISGREKEAATAIGDGAVPVHVDVARSDEVAAMVDTAVQEFGRLDVLFNNAGFGGPPHPLTEFDEATFDNLIAVNLKGVFLGMKYGIPAMLRGGGGSVINTASTAGLVGWKGKAVYAAAKGGVVQLTKSAALDFATQGVRVNAICPGMTWTGLASAAADGSSTPPPESRPPQPMGRWGMPQELAAAVLFLASDESSFVTGTAIPVDGGYVAR</sequence>
<protein>
    <submittedName>
        <fullName evidence="4">SDR family oxidoreductase</fullName>
    </submittedName>
</protein>
<dbReference type="EMBL" id="JACEQY010000021">
    <property type="protein sequence ID" value="MBA4863614.1"/>
    <property type="molecule type" value="Genomic_DNA"/>
</dbReference>
<dbReference type="GO" id="GO:0016491">
    <property type="term" value="F:oxidoreductase activity"/>
    <property type="evidence" value="ECO:0007669"/>
    <property type="project" value="UniProtKB-KW"/>
</dbReference>
<gene>
    <name evidence="4" type="ORF">H1V43_19930</name>
</gene>
<dbReference type="RefSeq" id="WP_181865323.1">
    <property type="nucleotide sequence ID" value="NZ_JACEQY010000021.1"/>
</dbReference>
<proteinExistence type="inferred from homology"/>
<evidence type="ECO:0000256" key="2">
    <source>
        <dbReference type="ARBA" id="ARBA00023002"/>
    </source>
</evidence>
<dbReference type="FunFam" id="3.40.50.720:FF:000084">
    <property type="entry name" value="Short-chain dehydrogenase reductase"/>
    <property type="match status" value="1"/>
</dbReference>
<keyword evidence="5" id="KW-1185">Reference proteome</keyword>
<dbReference type="Pfam" id="PF13561">
    <property type="entry name" value="adh_short_C2"/>
    <property type="match status" value="1"/>
</dbReference>
<name>A0A7W2D2J3_9ACTN</name>
<dbReference type="PANTHER" id="PTHR24321:SF11">
    <property type="entry name" value="BLR0893 PROTEIN"/>
    <property type="match status" value="1"/>
</dbReference>
<dbReference type="Gene3D" id="3.40.50.720">
    <property type="entry name" value="NAD(P)-binding Rossmann-like Domain"/>
    <property type="match status" value="1"/>
</dbReference>
<comment type="similarity">
    <text evidence="1">Belongs to the short-chain dehydrogenases/reductases (SDR) family.</text>
</comment>
<organism evidence="4 5">
    <name type="scientific">Streptomyces himalayensis subsp. aureolus</name>
    <dbReference type="NCBI Taxonomy" id="2758039"/>
    <lineage>
        <taxon>Bacteria</taxon>
        <taxon>Bacillati</taxon>
        <taxon>Actinomycetota</taxon>
        <taxon>Actinomycetes</taxon>
        <taxon>Kitasatosporales</taxon>
        <taxon>Streptomycetaceae</taxon>
        <taxon>Streptomyces</taxon>
        <taxon>Streptomyces himalayensis</taxon>
    </lineage>
</organism>
<evidence type="ECO:0000313" key="4">
    <source>
        <dbReference type="EMBL" id="MBA4863614.1"/>
    </source>
</evidence>
<dbReference type="PANTHER" id="PTHR24321">
    <property type="entry name" value="DEHYDROGENASES, SHORT CHAIN"/>
    <property type="match status" value="1"/>
</dbReference>
<feature type="region of interest" description="Disordered" evidence="3">
    <location>
        <begin position="202"/>
        <end position="224"/>
    </location>
</feature>
<feature type="compositionally biased region" description="Pro residues" evidence="3">
    <location>
        <begin position="210"/>
        <end position="220"/>
    </location>
</feature>
<dbReference type="CDD" id="cd05233">
    <property type="entry name" value="SDR_c"/>
    <property type="match status" value="1"/>
</dbReference>
<dbReference type="AlphaFoldDB" id="A0A7W2D2J3"/>
<dbReference type="NCBIfam" id="NF005559">
    <property type="entry name" value="PRK07231.1"/>
    <property type="match status" value="1"/>
</dbReference>
<dbReference type="SUPFAM" id="SSF51735">
    <property type="entry name" value="NAD(P)-binding Rossmann-fold domains"/>
    <property type="match status" value="1"/>
</dbReference>
<keyword evidence="2" id="KW-0560">Oxidoreductase</keyword>